<accession>A0A285NVB1</accession>
<organism evidence="2 3">
    <name type="scientific">Hydrogenobacter hydrogenophilus</name>
    <dbReference type="NCBI Taxonomy" id="35835"/>
    <lineage>
        <taxon>Bacteria</taxon>
        <taxon>Pseudomonadati</taxon>
        <taxon>Aquificota</taxon>
        <taxon>Aquificia</taxon>
        <taxon>Aquificales</taxon>
        <taxon>Aquificaceae</taxon>
        <taxon>Hydrogenobacter</taxon>
    </lineage>
</organism>
<gene>
    <name evidence="2" type="ORF">SAMN06265353_0755</name>
</gene>
<evidence type="ECO:0008006" key="4">
    <source>
        <dbReference type="Google" id="ProtNLM"/>
    </source>
</evidence>
<evidence type="ECO:0000256" key="1">
    <source>
        <dbReference type="SAM" id="Phobius"/>
    </source>
</evidence>
<dbReference type="EMBL" id="OBEN01000002">
    <property type="protein sequence ID" value="SNZ13432.1"/>
    <property type="molecule type" value="Genomic_DNA"/>
</dbReference>
<keyword evidence="1" id="KW-0472">Membrane</keyword>
<dbReference type="OrthoDB" id="15453at2"/>
<protein>
    <recommendedName>
        <fullName evidence="4">Type II secretion system (T2SS), protein M</fullName>
    </recommendedName>
</protein>
<name>A0A285NVB1_9AQUI</name>
<proteinExistence type="predicted"/>
<evidence type="ECO:0000313" key="2">
    <source>
        <dbReference type="EMBL" id="SNZ13432.1"/>
    </source>
</evidence>
<dbReference type="Proteomes" id="UP000218627">
    <property type="component" value="Unassembled WGS sequence"/>
</dbReference>
<keyword evidence="1" id="KW-1133">Transmembrane helix</keyword>
<sequence>MLTKRSLNAVFFLLFCVLFYVFLNRYHQLRDAYYKEYLKHKEVMFLMKNYKQHKRQEPSEDLLKNLLSQVGGELFSVRQTDTGYEVKAKKVAGVKIPKLVYSLEERGIKIDKFKAVDNTGQGMFDVEMVIR</sequence>
<feature type="transmembrane region" description="Helical" evidence="1">
    <location>
        <begin position="6"/>
        <end position="23"/>
    </location>
</feature>
<keyword evidence="3" id="KW-1185">Reference proteome</keyword>
<keyword evidence="1" id="KW-0812">Transmembrane</keyword>
<dbReference type="RefSeq" id="WP_096601251.1">
    <property type="nucleotide sequence ID" value="NZ_OBEN01000002.1"/>
</dbReference>
<dbReference type="AlphaFoldDB" id="A0A285NVB1"/>
<evidence type="ECO:0000313" key="3">
    <source>
        <dbReference type="Proteomes" id="UP000218627"/>
    </source>
</evidence>
<reference evidence="3" key="1">
    <citation type="submission" date="2017-09" db="EMBL/GenBank/DDBJ databases">
        <authorList>
            <person name="Varghese N."/>
            <person name="Submissions S."/>
        </authorList>
    </citation>
    <scope>NUCLEOTIDE SEQUENCE [LARGE SCALE GENOMIC DNA]</scope>
    <source>
        <strain evidence="3">DSM 2913</strain>
    </source>
</reference>